<feature type="transmembrane region" description="Helical" evidence="1">
    <location>
        <begin position="367"/>
        <end position="386"/>
    </location>
</feature>
<keyword evidence="3" id="KW-1185">Reference proteome</keyword>
<feature type="transmembrane region" description="Helical" evidence="1">
    <location>
        <begin position="300"/>
        <end position="320"/>
    </location>
</feature>
<feature type="transmembrane region" description="Helical" evidence="1">
    <location>
        <begin position="15"/>
        <end position="39"/>
    </location>
</feature>
<feature type="transmembrane region" description="Helical" evidence="1">
    <location>
        <begin position="251"/>
        <end position="272"/>
    </location>
</feature>
<sequence length="424" mass="43984">MNAGEASSLRGRLQWYATAAVGPMASAGVQFLLSLTLLARLPVAEFGRLSFVFVVSQFSVGIWSALFTSPMLVLSAQAASDGGGAEAARELGGVTAVSVWALLPATLLFAAIAAAVGLAPLSAGLFSLYASVVLLRQFARVGATARGAYGRAMTSDLAYSALLLAGVIALAVLPEAGEVTALAMLAFAVAGALAPLLPGVRLRLPGMSRVRAYRTVWSRDARWSLLGVISTEATVNSHSYIVTALLGPSAFAPIAATVLFIRPVTVAVNALVEFERARAAHRVARAEFTAIAQARLHLRLLLLAVWTGTAILAALVIAFAPAEYMVGKFGLETVLTGTGLWLAVAMARLLHAPEGVILLAAGRFRQLAWISGWTALVSLAAVLGLVAVASPVLSIAGIVLGEGAFAFAAWRATTRLLHDAPVPR</sequence>
<dbReference type="RefSeq" id="WP_184242549.1">
    <property type="nucleotide sequence ID" value="NZ_JACHLR010000002.1"/>
</dbReference>
<feature type="transmembrane region" description="Helical" evidence="1">
    <location>
        <begin position="107"/>
        <end position="135"/>
    </location>
</feature>
<feature type="transmembrane region" description="Helical" evidence="1">
    <location>
        <begin position="340"/>
        <end position="360"/>
    </location>
</feature>
<evidence type="ECO:0000256" key="1">
    <source>
        <dbReference type="SAM" id="Phobius"/>
    </source>
</evidence>
<keyword evidence="1" id="KW-0812">Transmembrane</keyword>
<dbReference type="EMBL" id="JACHLR010000002">
    <property type="protein sequence ID" value="MBB4857249.1"/>
    <property type="molecule type" value="Genomic_DNA"/>
</dbReference>
<feature type="transmembrane region" description="Helical" evidence="1">
    <location>
        <begin position="392"/>
        <end position="410"/>
    </location>
</feature>
<organism evidence="2 3">
    <name type="scientific">Novosphingobium chloroacetimidivorans</name>
    <dbReference type="NCBI Taxonomy" id="1428314"/>
    <lineage>
        <taxon>Bacteria</taxon>
        <taxon>Pseudomonadati</taxon>
        <taxon>Pseudomonadota</taxon>
        <taxon>Alphaproteobacteria</taxon>
        <taxon>Sphingomonadales</taxon>
        <taxon>Sphingomonadaceae</taxon>
        <taxon>Novosphingobium</taxon>
    </lineage>
</organism>
<feature type="transmembrane region" description="Helical" evidence="1">
    <location>
        <begin position="156"/>
        <end position="173"/>
    </location>
</feature>
<accession>A0A7W7K6N5</accession>
<keyword evidence="1" id="KW-0472">Membrane</keyword>
<protein>
    <submittedName>
        <fullName evidence="2">Putative peptidoglycan lipid II flippase</fullName>
    </submittedName>
</protein>
<comment type="caution">
    <text evidence="2">The sequence shown here is derived from an EMBL/GenBank/DDBJ whole genome shotgun (WGS) entry which is preliminary data.</text>
</comment>
<keyword evidence="1" id="KW-1133">Transmembrane helix</keyword>
<dbReference type="AlphaFoldDB" id="A0A7W7K6N5"/>
<feature type="transmembrane region" description="Helical" evidence="1">
    <location>
        <begin position="179"/>
        <end position="202"/>
    </location>
</feature>
<evidence type="ECO:0000313" key="2">
    <source>
        <dbReference type="EMBL" id="MBB4857249.1"/>
    </source>
</evidence>
<feature type="transmembrane region" description="Helical" evidence="1">
    <location>
        <begin position="223"/>
        <end position="245"/>
    </location>
</feature>
<name>A0A7W7K6N5_9SPHN</name>
<feature type="transmembrane region" description="Helical" evidence="1">
    <location>
        <begin position="46"/>
        <end position="66"/>
    </location>
</feature>
<evidence type="ECO:0000313" key="3">
    <source>
        <dbReference type="Proteomes" id="UP000555448"/>
    </source>
</evidence>
<dbReference type="Proteomes" id="UP000555448">
    <property type="component" value="Unassembled WGS sequence"/>
</dbReference>
<gene>
    <name evidence="2" type="ORF">HNO88_000556</name>
</gene>
<reference evidence="2 3" key="1">
    <citation type="submission" date="2020-08" db="EMBL/GenBank/DDBJ databases">
        <title>Functional genomics of gut bacteria from endangered species of beetles.</title>
        <authorList>
            <person name="Carlos-Shanley C."/>
        </authorList>
    </citation>
    <scope>NUCLEOTIDE SEQUENCE [LARGE SCALE GENOMIC DNA]</scope>
    <source>
        <strain evidence="2 3">S00245</strain>
    </source>
</reference>
<proteinExistence type="predicted"/>